<feature type="domain" description="DUF3502" evidence="2">
    <location>
        <begin position="449"/>
        <end position="518"/>
    </location>
</feature>
<dbReference type="InterPro" id="IPR050490">
    <property type="entry name" value="Bact_solute-bd_prot1"/>
</dbReference>
<accession>A0A926KTS9</accession>
<gene>
    <name evidence="3" type="ORF">ICC18_17175</name>
</gene>
<evidence type="ECO:0000256" key="1">
    <source>
        <dbReference type="SAM" id="SignalP"/>
    </source>
</evidence>
<dbReference type="PANTHER" id="PTHR43649:SF17">
    <property type="entry name" value="ABC TRANSPORTER SOLUTE BINDING PROTEIN-SUGAR TRANSPORT"/>
    <property type="match status" value="1"/>
</dbReference>
<dbReference type="PANTHER" id="PTHR43649">
    <property type="entry name" value="ARABINOSE-BINDING PROTEIN-RELATED"/>
    <property type="match status" value="1"/>
</dbReference>
<dbReference type="Proteomes" id="UP000650466">
    <property type="component" value="Unassembled WGS sequence"/>
</dbReference>
<organism evidence="3 4">
    <name type="scientific">Paenibacillus sedimenti</name>
    <dbReference type="NCBI Taxonomy" id="2770274"/>
    <lineage>
        <taxon>Bacteria</taxon>
        <taxon>Bacillati</taxon>
        <taxon>Bacillota</taxon>
        <taxon>Bacilli</taxon>
        <taxon>Bacillales</taxon>
        <taxon>Paenibacillaceae</taxon>
        <taxon>Paenibacillus</taxon>
    </lineage>
</organism>
<dbReference type="SUPFAM" id="SSF53850">
    <property type="entry name" value="Periplasmic binding protein-like II"/>
    <property type="match status" value="1"/>
</dbReference>
<dbReference type="EMBL" id="JACVVD010000005">
    <property type="protein sequence ID" value="MBD0381860.1"/>
    <property type="molecule type" value="Genomic_DNA"/>
</dbReference>
<name>A0A926KTS9_9BACL</name>
<dbReference type="PROSITE" id="PS51257">
    <property type="entry name" value="PROKAR_LIPOPROTEIN"/>
    <property type="match status" value="1"/>
</dbReference>
<evidence type="ECO:0000313" key="3">
    <source>
        <dbReference type="EMBL" id="MBD0381860.1"/>
    </source>
</evidence>
<feature type="signal peptide" evidence="1">
    <location>
        <begin position="1"/>
        <end position="18"/>
    </location>
</feature>
<feature type="chain" id="PRO_5038930018" evidence="1">
    <location>
        <begin position="19"/>
        <end position="523"/>
    </location>
</feature>
<evidence type="ECO:0000313" key="4">
    <source>
        <dbReference type="Proteomes" id="UP000650466"/>
    </source>
</evidence>
<keyword evidence="4" id="KW-1185">Reference proteome</keyword>
<evidence type="ECO:0000259" key="2">
    <source>
        <dbReference type="Pfam" id="PF12010"/>
    </source>
</evidence>
<protein>
    <submittedName>
        <fullName evidence="3">DUF3502 domain-containing protein</fullName>
    </submittedName>
</protein>
<dbReference type="AlphaFoldDB" id="A0A926KTS9"/>
<keyword evidence="1" id="KW-0732">Signal</keyword>
<dbReference type="Gene3D" id="3.40.190.10">
    <property type="entry name" value="Periplasmic binding protein-like II"/>
    <property type="match status" value="2"/>
</dbReference>
<proteinExistence type="predicted"/>
<sequence length="523" mass="58379">MKTVLSVILMSTVVISTAACSTGSKGAAPSSPAAGAASQQPAKVIELKAVTMGVAPANGMDNFYKQLDELTKKDLNATVRFTFVPWGDEKNQISRAVVAKEYDLYVGGAWSDFKNFATKNAFADLKPFLSKTPKLVEHYKGLLGRLEINGKLYGIPQYGKPGAGGDGLLYREDLRKKWGLPEIKDLDSLEKYLYKAKQEFPSTPMINDKRFAENIWRMMAGGKYYNVTNLSGNLLTVAPVNNPYKATFIYDTPEYKEILVRAKKWYDDGIAAHDILAAQGNETSKTLELMKANKKPLEFNNHFGAVSSSYIPALKAVNKDWEFGWFDYTFDLYPQMSFMPRHSNDTTTMISVSEQSKNVETALKFIEKAHTDRVYYDLLQYGVKDENYKLSGESVTFDGIDPKNKKPGWTGLNDGFMNRVEKYPSDWQPIYDRLQTEGTKAAEKNGIDPFEGFVFNTGDLASEMASMETVRTQYAQPLAVGMVKKSQDADLEALKQQLKGAGSDKYMTALQKALDEFAASKKK</sequence>
<dbReference type="InterPro" id="IPR022627">
    <property type="entry name" value="DUF3502"/>
</dbReference>
<reference evidence="3" key="1">
    <citation type="submission" date="2020-09" db="EMBL/GenBank/DDBJ databases">
        <title>Draft Genome Sequence of Paenibacillus sp. WST5.</title>
        <authorList>
            <person name="Bao Z."/>
        </authorList>
    </citation>
    <scope>NUCLEOTIDE SEQUENCE</scope>
    <source>
        <strain evidence="3">WST5</strain>
    </source>
</reference>
<dbReference type="Pfam" id="PF12010">
    <property type="entry name" value="DUF3502"/>
    <property type="match status" value="1"/>
</dbReference>
<comment type="caution">
    <text evidence="3">The sequence shown here is derived from an EMBL/GenBank/DDBJ whole genome shotgun (WGS) entry which is preliminary data.</text>
</comment>